<evidence type="ECO:0000313" key="3">
    <source>
        <dbReference type="Proteomes" id="UP000291981"/>
    </source>
</evidence>
<protein>
    <submittedName>
        <fullName evidence="2">Zinc-ribbon domain-containing protein</fullName>
    </submittedName>
</protein>
<evidence type="ECO:0000259" key="1">
    <source>
        <dbReference type="Pfam" id="PF17032"/>
    </source>
</evidence>
<dbReference type="EMBL" id="SGIU01000002">
    <property type="protein sequence ID" value="TAI46889.1"/>
    <property type="molecule type" value="Genomic_DNA"/>
</dbReference>
<keyword evidence="3" id="KW-1185">Reference proteome</keyword>
<feature type="domain" description="Zinc-ribbon 15" evidence="1">
    <location>
        <begin position="20"/>
        <end position="69"/>
    </location>
</feature>
<gene>
    <name evidence="2" type="ORF">EW142_09310</name>
</gene>
<proteinExistence type="predicted"/>
<accession>A0A4Q8QF04</accession>
<reference evidence="2 3" key="1">
    <citation type="submission" date="2019-02" db="EMBL/GenBank/DDBJ databases">
        <title>Draft genome sequence of Muricauda sp. 176CP4-71.</title>
        <authorList>
            <person name="Park J.-S."/>
        </authorList>
    </citation>
    <scope>NUCLEOTIDE SEQUENCE [LARGE SCALE GENOMIC DNA]</scope>
    <source>
        <strain evidence="2 3">176CP4-71</strain>
    </source>
</reference>
<evidence type="ECO:0000313" key="2">
    <source>
        <dbReference type="EMBL" id="TAI46889.1"/>
    </source>
</evidence>
<name>A0A4Q8QF04_9FLAO</name>
<dbReference type="Proteomes" id="UP000291981">
    <property type="component" value="Unassembled WGS sequence"/>
</dbReference>
<dbReference type="AlphaFoldDB" id="A0A4Q8QF04"/>
<dbReference type="OrthoDB" id="766141at2"/>
<dbReference type="InterPro" id="IPR031493">
    <property type="entry name" value="Zinc_ribbon_15"/>
</dbReference>
<sequence>MILFFGTRPGKAKTQRMHNISCPHCHQLGTLSMVSQPNYFHLFWLPLFTINTSHFVECSHCKRVFYKEEFTQEMEKAIESL</sequence>
<dbReference type="Pfam" id="PF17032">
    <property type="entry name" value="Zn_ribbon_15"/>
    <property type="match status" value="1"/>
</dbReference>
<comment type="caution">
    <text evidence="2">The sequence shown here is derived from an EMBL/GenBank/DDBJ whole genome shotgun (WGS) entry which is preliminary data.</text>
</comment>
<organism evidence="2 3">
    <name type="scientific">Flagellimonas allohymeniacidonis</name>
    <dbReference type="NCBI Taxonomy" id="2517819"/>
    <lineage>
        <taxon>Bacteria</taxon>
        <taxon>Pseudomonadati</taxon>
        <taxon>Bacteroidota</taxon>
        <taxon>Flavobacteriia</taxon>
        <taxon>Flavobacteriales</taxon>
        <taxon>Flavobacteriaceae</taxon>
        <taxon>Flagellimonas</taxon>
    </lineage>
</organism>